<organism evidence="1 2">
    <name type="scientific">Paenibacillus aurantius</name>
    <dbReference type="NCBI Taxonomy" id="2918900"/>
    <lineage>
        <taxon>Bacteria</taxon>
        <taxon>Bacillati</taxon>
        <taxon>Bacillota</taxon>
        <taxon>Bacilli</taxon>
        <taxon>Bacillales</taxon>
        <taxon>Paenibacillaceae</taxon>
        <taxon>Paenibacillus</taxon>
    </lineage>
</organism>
<proteinExistence type="predicted"/>
<dbReference type="KEGG" id="paun:MJA45_10590"/>
<reference evidence="1 2" key="1">
    <citation type="submission" date="2022-02" db="EMBL/GenBank/DDBJ databases">
        <title>Paenibacillus sp. MBLB1776 Whole Genome Shotgun Sequencing.</title>
        <authorList>
            <person name="Hwang C.Y."/>
            <person name="Cho E.-S."/>
            <person name="Seo M.-J."/>
        </authorList>
    </citation>
    <scope>NUCLEOTIDE SEQUENCE [LARGE SCALE GENOMIC DNA]</scope>
    <source>
        <strain evidence="1 2">MBLB1776</strain>
    </source>
</reference>
<dbReference type="AlphaFoldDB" id="A0AA96LHJ9"/>
<protein>
    <submittedName>
        <fullName evidence="1">Uncharacterized protein</fullName>
    </submittedName>
</protein>
<evidence type="ECO:0000313" key="2">
    <source>
        <dbReference type="Proteomes" id="UP001305702"/>
    </source>
</evidence>
<dbReference type="RefSeq" id="WP_315607220.1">
    <property type="nucleotide sequence ID" value="NZ_CP130318.1"/>
</dbReference>
<dbReference type="EMBL" id="CP130318">
    <property type="protein sequence ID" value="WNQ13440.1"/>
    <property type="molecule type" value="Genomic_DNA"/>
</dbReference>
<dbReference type="Proteomes" id="UP001305702">
    <property type="component" value="Chromosome"/>
</dbReference>
<sequence length="123" mass="12500">MGTKNILAYFHAPEEAQAMADRLKGMGAEEVSVDTFSLTPGEAVDGTVNPLTGEVTSLAGLTLDTPVSSRSTGILLAAHPSASGMSDGGEGEPSGRNIVLTAIVPDGIHQQALKQIEEAGGLV</sequence>
<name>A0AA96LHJ9_9BACL</name>
<accession>A0AA96LHJ9</accession>
<gene>
    <name evidence="1" type="ORF">MJA45_10590</name>
</gene>
<keyword evidence="2" id="KW-1185">Reference proteome</keyword>
<evidence type="ECO:0000313" key="1">
    <source>
        <dbReference type="EMBL" id="WNQ13440.1"/>
    </source>
</evidence>